<dbReference type="RefSeq" id="WP_345365632.1">
    <property type="nucleotide sequence ID" value="NZ_BAABII010000016.1"/>
</dbReference>
<dbReference type="InterPro" id="IPR029069">
    <property type="entry name" value="HotDog_dom_sf"/>
</dbReference>
<dbReference type="PANTHER" id="PTHR11066:SF34">
    <property type="entry name" value="ACYL-COENZYME A THIOESTERASE 8"/>
    <property type="match status" value="1"/>
</dbReference>
<evidence type="ECO:0000259" key="3">
    <source>
        <dbReference type="Pfam" id="PF13622"/>
    </source>
</evidence>
<dbReference type="InterPro" id="IPR003703">
    <property type="entry name" value="Acyl_CoA_thio"/>
</dbReference>
<accession>A0ABV4CIE0</accession>
<dbReference type="SUPFAM" id="SSF54637">
    <property type="entry name" value="Thioesterase/thiol ester dehydrase-isomerase"/>
    <property type="match status" value="2"/>
</dbReference>
<dbReference type="CDD" id="cd03445">
    <property type="entry name" value="Thioesterase_II_repeat2"/>
    <property type="match status" value="1"/>
</dbReference>
<dbReference type="Pfam" id="PF20789">
    <property type="entry name" value="4HBT_3C"/>
    <property type="match status" value="1"/>
</dbReference>
<organism evidence="5 6">
    <name type="scientific">Saccharopolyspora cebuensis</name>
    <dbReference type="NCBI Taxonomy" id="418759"/>
    <lineage>
        <taxon>Bacteria</taxon>
        <taxon>Bacillati</taxon>
        <taxon>Actinomycetota</taxon>
        <taxon>Actinomycetes</taxon>
        <taxon>Pseudonocardiales</taxon>
        <taxon>Pseudonocardiaceae</taxon>
        <taxon>Saccharopolyspora</taxon>
    </lineage>
</organism>
<name>A0ABV4CIE0_9PSEU</name>
<evidence type="ECO:0000313" key="6">
    <source>
        <dbReference type="Proteomes" id="UP001564626"/>
    </source>
</evidence>
<dbReference type="Gene3D" id="2.40.160.210">
    <property type="entry name" value="Acyl-CoA thioesterase, double hotdog domain"/>
    <property type="match status" value="1"/>
</dbReference>
<dbReference type="CDD" id="cd03444">
    <property type="entry name" value="Thioesterase_II_repeat1"/>
    <property type="match status" value="1"/>
</dbReference>
<evidence type="ECO:0000256" key="2">
    <source>
        <dbReference type="ARBA" id="ARBA00022801"/>
    </source>
</evidence>
<dbReference type="InterPro" id="IPR049450">
    <property type="entry name" value="ACOT8-like_C"/>
</dbReference>
<dbReference type="EMBL" id="JBGEHV010000019">
    <property type="protein sequence ID" value="MEY8040253.1"/>
    <property type="molecule type" value="Genomic_DNA"/>
</dbReference>
<dbReference type="InterPro" id="IPR049449">
    <property type="entry name" value="TesB_ACOT8-like_N"/>
</dbReference>
<gene>
    <name evidence="5" type="ORF">AB8O55_12685</name>
</gene>
<evidence type="ECO:0000256" key="1">
    <source>
        <dbReference type="ARBA" id="ARBA00006538"/>
    </source>
</evidence>
<comment type="caution">
    <text evidence="5">The sequence shown here is derived from an EMBL/GenBank/DDBJ whole genome shotgun (WGS) entry which is preliminary data.</text>
</comment>
<keyword evidence="6" id="KW-1185">Reference proteome</keyword>
<dbReference type="PANTHER" id="PTHR11066">
    <property type="entry name" value="ACYL-COA THIOESTERASE"/>
    <property type="match status" value="1"/>
</dbReference>
<feature type="domain" description="Acyl-CoA thioesterase-like C-terminal" evidence="4">
    <location>
        <begin position="138"/>
        <end position="267"/>
    </location>
</feature>
<protein>
    <submittedName>
        <fullName evidence="5">Acyl-CoA thioesterase</fullName>
    </submittedName>
</protein>
<keyword evidence="2" id="KW-0378">Hydrolase</keyword>
<feature type="domain" description="Acyl-CoA thioesterase-like N-terminal HotDog" evidence="3">
    <location>
        <begin position="46"/>
        <end position="120"/>
    </location>
</feature>
<evidence type="ECO:0000259" key="4">
    <source>
        <dbReference type="Pfam" id="PF20789"/>
    </source>
</evidence>
<proteinExistence type="inferred from homology"/>
<dbReference type="InterPro" id="IPR042171">
    <property type="entry name" value="Acyl-CoA_hotdog"/>
</dbReference>
<sequence length="273" mass="29873">MEPTLDTAPGGPAAPGHDPLLTMLDLERIESDIFRAGMVFAEPYALYGGQVAAQALLAAGRTVEADRLPHSLHGYFLRAGDATLPTVFRVYRDRDGRSFSARRVVATQRGEVIFNMSSSFHLRQEGVEAQLSTMPEVPDPAGSEPYPIPRLFSMEGRAVPQPHEDPGYPTRFWARCTSELPADPLLHASVLTYLSDISTGLGPLRTDEAKPGSSLDHAVWFHHPARMDDWVLTDLVPHAAAAGRGWYTGSLFGADGLLLASLAQETLFRNKRR</sequence>
<comment type="similarity">
    <text evidence="1">Belongs to the C/M/P thioester hydrolase family.</text>
</comment>
<reference evidence="5 6" key="1">
    <citation type="submission" date="2024-08" db="EMBL/GenBank/DDBJ databases">
        <title>Genome mining of Saccharopolyspora cebuensis PGLac3 from Nigerian medicinal plant.</title>
        <authorList>
            <person name="Ezeobiora C.E."/>
            <person name="Igbokwe N.H."/>
            <person name="Amin D.H."/>
            <person name="Mendie U.E."/>
        </authorList>
    </citation>
    <scope>NUCLEOTIDE SEQUENCE [LARGE SCALE GENOMIC DNA]</scope>
    <source>
        <strain evidence="5 6">PGLac3</strain>
    </source>
</reference>
<dbReference type="Pfam" id="PF13622">
    <property type="entry name" value="4HBT_3"/>
    <property type="match status" value="1"/>
</dbReference>
<evidence type="ECO:0000313" key="5">
    <source>
        <dbReference type="EMBL" id="MEY8040253.1"/>
    </source>
</evidence>
<dbReference type="Proteomes" id="UP001564626">
    <property type="component" value="Unassembled WGS sequence"/>
</dbReference>